<dbReference type="InterPro" id="IPR036049">
    <property type="entry name" value="Ribosomal_uL29_sf"/>
</dbReference>
<organism evidence="6 7">
    <name type="scientific">Rikenella microfusus</name>
    <dbReference type="NCBI Taxonomy" id="28139"/>
    <lineage>
        <taxon>Bacteria</taxon>
        <taxon>Pseudomonadati</taxon>
        <taxon>Bacteroidota</taxon>
        <taxon>Bacteroidia</taxon>
        <taxon>Bacteroidales</taxon>
        <taxon>Rikenellaceae</taxon>
        <taxon>Rikenella</taxon>
    </lineage>
</organism>
<dbReference type="EMBL" id="UGVL01000001">
    <property type="protein sequence ID" value="SUE33479.1"/>
    <property type="molecule type" value="Genomic_DNA"/>
</dbReference>
<proteinExistence type="inferred from homology"/>
<dbReference type="CDD" id="cd00427">
    <property type="entry name" value="Ribosomal_L29_HIP"/>
    <property type="match status" value="1"/>
</dbReference>
<evidence type="ECO:0000256" key="3">
    <source>
        <dbReference type="ARBA" id="ARBA00023274"/>
    </source>
</evidence>
<dbReference type="HAMAP" id="MF_00374">
    <property type="entry name" value="Ribosomal_uL29"/>
    <property type="match status" value="1"/>
</dbReference>
<dbReference type="SUPFAM" id="SSF46561">
    <property type="entry name" value="Ribosomal protein L29 (L29p)"/>
    <property type="match status" value="1"/>
</dbReference>
<dbReference type="NCBIfam" id="TIGR00012">
    <property type="entry name" value="L29"/>
    <property type="match status" value="1"/>
</dbReference>
<dbReference type="InterPro" id="IPR001854">
    <property type="entry name" value="Ribosomal_uL29"/>
</dbReference>
<dbReference type="STRING" id="880526.GCA_000427365_00759"/>
<dbReference type="OrthoDB" id="5296761at2"/>
<keyword evidence="7" id="KW-1185">Reference proteome</keyword>
<evidence type="ECO:0000256" key="1">
    <source>
        <dbReference type="ARBA" id="ARBA00009254"/>
    </source>
</evidence>
<comment type="similarity">
    <text evidence="1 5">Belongs to the universal ribosomal protein uL29 family.</text>
</comment>
<reference evidence="6 7" key="1">
    <citation type="submission" date="2018-06" db="EMBL/GenBank/DDBJ databases">
        <authorList>
            <consortium name="Pathogen Informatics"/>
            <person name="Doyle S."/>
        </authorList>
    </citation>
    <scope>NUCLEOTIDE SEQUENCE [LARGE SCALE GENOMIC DNA]</scope>
    <source>
        <strain evidence="6 7">NCTC11190</strain>
    </source>
</reference>
<dbReference type="GO" id="GO:0006412">
    <property type="term" value="P:translation"/>
    <property type="evidence" value="ECO:0007669"/>
    <property type="project" value="UniProtKB-UniRule"/>
</dbReference>
<accession>A0A379MRT9</accession>
<dbReference type="GO" id="GO:1990904">
    <property type="term" value="C:ribonucleoprotein complex"/>
    <property type="evidence" value="ECO:0007669"/>
    <property type="project" value="UniProtKB-KW"/>
</dbReference>
<dbReference type="Pfam" id="PF00831">
    <property type="entry name" value="Ribosomal_L29"/>
    <property type="match status" value="1"/>
</dbReference>
<name>A0A379MRT9_9BACT</name>
<keyword evidence="3 5" id="KW-0687">Ribonucleoprotein</keyword>
<dbReference type="Gene3D" id="1.10.287.310">
    <property type="match status" value="1"/>
</dbReference>
<evidence type="ECO:0000256" key="2">
    <source>
        <dbReference type="ARBA" id="ARBA00022980"/>
    </source>
</evidence>
<dbReference type="GO" id="GO:0003735">
    <property type="term" value="F:structural constituent of ribosome"/>
    <property type="evidence" value="ECO:0007669"/>
    <property type="project" value="InterPro"/>
</dbReference>
<keyword evidence="2 5" id="KW-0689">Ribosomal protein</keyword>
<dbReference type="AlphaFoldDB" id="A0A379MRT9"/>
<evidence type="ECO:0000256" key="5">
    <source>
        <dbReference type="HAMAP-Rule" id="MF_00374"/>
    </source>
</evidence>
<evidence type="ECO:0000313" key="7">
    <source>
        <dbReference type="Proteomes" id="UP000255233"/>
    </source>
</evidence>
<sequence>MKTSEIRELTAGEIIERVETEKANLLKAKLNHAVSPAENSTVIKNMRRDIARMLTILREKQTTTINK</sequence>
<dbReference type="RefSeq" id="WP_027290535.1">
    <property type="nucleotide sequence ID" value="NZ_CALVFX010000002.1"/>
</dbReference>
<evidence type="ECO:0000256" key="4">
    <source>
        <dbReference type="ARBA" id="ARBA00035204"/>
    </source>
</evidence>
<evidence type="ECO:0000313" key="6">
    <source>
        <dbReference type="EMBL" id="SUE33479.1"/>
    </source>
</evidence>
<protein>
    <recommendedName>
        <fullName evidence="4 5">Large ribosomal subunit protein uL29</fullName>
    </recommendedName>
</protein>
<dbReference type="Proteomes" id="UP000255233">
    <property type="component" value="Unassembled WGS sequence"/>
</dbReference>
<gene>
    <name evidence="5 6" type="primary">rpmC</name>
    <name evidence="6" type="ORF">NCTC11190_00687</name>
</gene>
<dbReference type="GO" id="GO:0005840">
    <property type="term" value="C:ribosome"/>
    <property type="evidence" value="ECO:0007669"/>
    <property type="project" value="UniProtKB-KW"/>
</dbReference>